<keyword evidence="5" id="KW-1185">Reference proteome</keyword>
<proteinExistence type="inferred from homology"/>
<evidence type="ECO:0000259" key="3">
    <source>
        <dbReference type="Pfam" id="PF07110"/>
    </source>
</evidence>
<dbReference type="OrthoDB" id="3183782at2759"/>
<comment type="similarity">
    <text evidence="1">Belongs to the tpcK family.</text>
</comment>
<reference evidence="4" key="1">
    <citation type="journal article" date="2020" name="Stud. Mycol.">
        <title>101 Dothideomycetes genomes: a test case for predicting lifestyles and emergence of pathogens.</title>
        <authorList>
            <person name="Haridas S."/>
            <person name="Albert R."/>
            <person name="Binder M."/>
            <person name="Bloem J."/>
            <person name="Labutti K."/>
            <person name="Salamov A."/>
            <person name="Andreopoulos B."/>
            <person name="Baker S."/>
            <person name="Barry K."/>
            <person name="Bills G."/>
            <person name="Bluhm B."/>
            <person name="Cannon C."/>
            <person name="Castanera R."/>
            <person name="Culley D."/>
            <person name="Daum C."/>
            <person name="Ezra D."/>
            <person name="Gonzalez J."/>
            <person name="Henrissat B."/>
            <person name="Kuo A."/>
            <person name="Liang C."/>
            <person name="Lipzen A."/>
            <person name="Lutzoni F."/>
            <person name="Magnuson J."/>
            <person name="Mondo S."/>
            <person name="Nolan M."/>
            <person name="Ohm R."/>
            <person name="Pangilinan J."/>
            <person name="Park H.-J."/>
            <person name="Ramirez L."/>
            <person name="Alfaro M."/>
            <person name="Sun H."/>
            <person name="Tritt A."/>
            <person name="Yoshinaga Y."/>
            <person name="Zwiers L.-H."/>
            <person name="Turgeon B."/>
            <person name="Goodwin S."/>
            <person name="Spatafora J."/>
            <person name="Crous P."/>
            <person name="Grigoriev I."/>
        </authorList>
    </citation>
    <scope>NUCLEOTIDE SEQUENCE</scope>
    <source>
        <strain evidence="4">CBS 207.26</strain>
    </source>
</reference>
<dbReference type="GO" id="GO:0016491">
    <property type="term" value="F:oxidoreductase activity"/>
    <property type="evidence" value="ECO:0007669"/>
    <property type="project" value="InterPro"/>
</dbReference>
<gene>
    <name evidence="4" type="ORF">K469DRAFT_701855</name>
</gene>
<protein>
    <recommendedName>
        <fullName evidence="3">EthD domain-containing protein</fullName>
    </recommendedName>
</protein>
<feature type="compositionally biased region" description="Low complexity" evidence="2">
    <location>
        <begin position="54"/>
        <end position="66"/>
    </location>
</feature>
<feature type="domain" description="EthD" evidence="3">
    <location>
        <begin position="24"/>
        <end position="114"/>
    </location>
</feature>
<evidence type="ECO:0000313" key="4">
    <source>
        <dbReference type="EMBL" id="KAF2189247.1"/>
    </source>
</evidence>
<feature type="region of interest" description="Disordered" evidence="2">
    <location>
        <begin position="47"/>
        <end position="81"/>
    </location>
</feature>
<evidence type="ECO:0000256" key="1">
    <source>
        <dbReference type="ARBA" id="ARBA00005986"/>
    </source>
</evidence>
<organism evidence="4 5">
    <name type="scientific">Zopfia rhizophila CBS 207.26</name>
    <dbReference type="NCBI Taxonomy" id="1314779"/>
    <lineage>
        <taxon>Eukaryota</taxon>
        <taxon>Fungi</taxon>
        <taxon>Dikarya</taxon>
        <taxon>Ascomycota</taxon>
        <taxon>Pezizomycotina</taxon>
        <taxon>Dothideomycetes</taxon>
        <taxon>Dothideomycetes incertae sedis</taxon>
        <taxon>Zopfiaceae</taxon>
        <taxon>Zopfia</taxon>
    </lineage>
</organism>
<sequence>MHPNPYLPQAKAIPNPCPILRPLENLHTTKVIPWAEKHGIRRYQQVHTTGTLLPNPASDSAPNAANTGPSQPNSSSSTALPCSLSQALEQFTKASQDPYYVNVTGPGEQELVDKDGVGKGVVASFQGKMLSMVKQWR</sequence>
<accession>A0A6A6EB86</accession>
<evidence type="ECO:0000313" key="5">
    <source>
        <dbReference type="Proteomes" id="UP000800200"/>
    </source>
</evidence>
<dbReference type="AlphaFoldDB" id="A0A6A6EB86"/>
<dbReference type="EMBL" id="ML994621">
    <property type="protein sequence ID" value="KAF2189247.1"/>
    <property type="molecule type" value="Genomic_DNA"/>
</dbReference>
<evidence type="ECO:0000256" key="2">
    <source>
        <dbReference type="SAM" id="MobiDB-lite"/>
    </source>
</evidence>
<dbReference type="InterPro" id="IPR009799">
    <property type="entry name" value="EthD_dom"/>
</dbReference>
<name>A0A6A6EB86_9PEZI</name>
<dbReference type="Pfam" id="PF07110">
    <property type="entry name" value="EthD"/>
    <property type="match status" value="1"/>
</dbReference>
<dbReference type="Proteomes" id="UP000800200">
    <property type="component" value="Unassembled WGS sequence"/>
</dbReference>